<sequence>MGHSPRGESPLPDPLPQAGEGAHHLPGYRATEPCQIQPRIHAPDAINTPSQNHPRKAQPWTSSPRWKASRRR</sequence>
<evidence type="ECO:0000313" key="2">
    <source>
        <dbReference type="EMBL" id="AWM04385.1"/>
    </source>
</evidence>
<reference evidence="2 3" key="2">
    <citation type="journal article" date="2019" name="Int. J. Syst. Evol. Microbiol.">
        <title>Description and complete genome sequence of Bradyrhizobium amphicarpaeae sp. nov., harbouring photosystem and nitrogen-fixation genes.</title>
        <authorList>
            <person name="Bromfield E.S.P."/>
            <person name="Cloutier S."/>
            <person name="Nguyen H.D.T."/>
        </authorList>
    </citation>
    <scope>NUCLEOTIDE SEQUENCE [LARGE SCALE GENOMIC DNA]</scope>
    <source>
        <strain evidence="2 3">39S1MB</strain>
    </source>
</reference>
<dbReference type="AlphaFoldDB" id="A0A2U8Q4W4"/>
<reference evidence="2 3" key="1">
    <citation type="journal article" date="2017" name="Syst. Appl. Microbiol.">
        <title>Soybeans inoculated with root zone soils of Canadian native legumes harbour diverse and novel Bradyrhizobium spp. that possess agricultural potential.</title>
        <authorList>
            <person name="Bromfield E.S.P."/>
            <person name="Cloutier S."/>
            <person name="Tambong J.T."/>
            <person name="Tran Thi T.V."/>
        </authorList>
    </citation>
    <scope>NUCLEOTIDE SEQUENCE [LARGE SCALE GENOMIC DNA]</scope>
    <source>
        <strain evidence="2 3">39S1MB</strain>
    </source>
</reference>
<protein>
    <submittedName>
        <fullName evidence="2">Uncharacterized protein</fullName>
    </submittedName>
</protein>
<name>A0A2U8Q4W4_9BRAD</name>
<accession>A0A2U8Q4W4</accession>
<evidence type="ECO:0000313" key="3">
    <source>
        <dbReference type="Proteomes" id="UP000215884"/>
    </source>
</evidence>
<evidence type="ECO:0000256" key="1">
    <source>
        <dbReference type="SAM" id="MobiDB-lite"/>
    </source>
</evidence>
<feature type="region of interest" description="Disordered" evidence="1">
    <location>
        <begin position="1"/>
        <end position="72"/>
    </location>
</feature>
<dbReference type="EMBL" id="CP029426">
    <property type="protein sequence ID" value="AWM04385.1"/>
    <property type="molecule type" value="Genomic_DNA"/>
</dbReference>
<gene>
    <name evidence="2" type="ORF">CIT40_33005</name>
</gene>
<proteinExistence type="predicted"/>
<organism evidence="2 3">
    <name type="scientific">Bradyrhizobium amphicarpaeae</name>
    <dbReference type="NCBI Taxonomy" id="1404768"/>
    <lineage>
        <taxon>Bacteria</taxon>
        <taxon>Pseudomonadati</taxon>
        <taxon>Pseudomonadota</taxon>
        <taxon>Alphaproteobacteria</taxon>
        <taxon>Hyphomicrobiales</taxon>
        <taxon>Nitrobacteraceae</taxon>
        <taxon>Bradyrhizobium</taxon>
    </lineage>
</organism>
<dbReference type="Proteomes" id="UP000215884">
    <property type="component" value="Chromosome"/>
</dbReference>
<keyword evidence="3" id="KW-1185">Reference proteome</keyword>